<accession>A0A5J4W0N2</accession>
<gene>
    <name evidence="1" type="ORF">EZS28_016403</name>
</gene>
<evidence type="ECO:0000313" key="1">
    <source>
        <dbReference type="EMBL" id="KAA6388069.1"/>
    </source>
</evidence>
<dbReference type="AlphaFoldDB" id="A0A5J4W0N2"/>
<dbReference type="EMBL" id="SNRW01004127">
    <property type="protein sequence ID" value="KAA6388069.1"/>
    <property type="molecule type" value="Genomic_DNA"/>
</dbReference>
<comment type="caution">
    <text evidence="1">The sequence shown here is derived from an EMBL/GenBank/DDBJ whole genome shotgun (WGS) entry which is preliminary data.</text>
</comment>
<dbReference type="Proteomes" id="UP000324800">
    <property type="component" value="Unassembled WGS sequence"/>
</dbReference>
<proteinExistence type="predicted"/>
<protein>
    <submittedName>
        <fullName evidence="1">Uncharacterized protein</fullName>
    </submittedName>
</protein>
<sequence>MRSVYVDEAFLDAAGQSEFPELYAYIHERELQPIVDGIANQIIVRLQYLQNYIKDYDDKLCVQPPPPTSITPISVATEISFTSFAGILQINGIDTPDVVVNQGFGYYPMDLCDFSGTFPQYTVTDMSRDQLLALAYTSYDLDAFKNYIIDDTVNMEVMFIMHLRQKRLMESKQYLLNMSESVDPKRTLLFPIMILYDFNTDPNQDIPSAYLTIGDTDNPVRWHIHISSELNSDTFVNYYISGCYFV</sequence>
<name>A0A5J4W0N2_9EUKA</name>
<organism evidence="1 2">
    <name type="scientific">Streblomastix strix</name>
    <dbReference type="NCBI Taxonomy" id="222440"/>
    <lineage>
        <taxon>Eukaryota</taxon>
        <taxon>Metamonada</taxon>
        <taxon>Preaxostyla</taxon>
        <taxon>Oxymonadida</taxon>
        <taxon>Streblomastigidae</taxon>
        <taxon>Streblomastix</taxon>
    </lineage>
</organism>
<reference evidence="1 2" key="1">
    <citation type="submission" date="2019-03" db="EMBL/GenBank/DDBJ databases">
        <title>Single cell metagenomics reveals metabolic interactions within the superorganism composed of flagellate Streblomastix strix and complex community of Bacteroidetes bacteria on its surface.</title>
        <authorList>
            <person name="Treitli S.C."/>
            <person name="Kolisko M."/>
            <person name="Husnik F."/>
            <person name="Keeling P."/>
            <person name="Hampl V."/>
        </authorList>
    </citation>
    <scope>NUCLEOTIDE SEQUENCE [LARGE SCALE GENOMIC DNA]</scope>
    <source>
        <strain evidence="1">ST1C</strain>
    </source>
</reference>
<evidence type="ECO:0000313" key="2">
    <source>
        <dbReference type="Proteomes" id="UP000324800"/>
    </source>
</evidence>